<dbReference type="Gene3D" id="6.10.10.120">
    <property type="entry name" value="Antitoxin ParD1-like"/>
    <property type="match status" value="1"/>
</dbReference>
<dbReference type="PANTHER" id="PTHR36582">
    <property type="entry name" value="ANTITOXIN PARD"/>
    <property type="match status" value="1"/>
</dbReference>
<dbReference type="InterPro" id="IPR038296">
    <property type="entry name" value="ParD_sf"/>
</dbReference>
<dbReference type="AlphaFoldDB" id="A0AAU7X9Y9"/>
<dbReference type="NCBIfam" id="TIGR02606">
    <property type="entry name" value="antidote_CC2985"/>
    <property type="match status" value="1"/>
</dbReference>
<dbReference type="SUPFAM" id="SSF47598">
    <property type="entry name" value="Ribbon-helix-helix"/>
    <property type="match status" value="1"/>
</dbReference>
<name>A0AAU7X9Y9_9HYPH</name>
<evidence type="ECO:0000313" key="3">
    <source>
        <dbReference type="EMBL" id="XBY44566.1"/>
    </source>
</evidence>
<evidence type="ECO:0000256" key="1">
    <source>
        <dbReference type="ARBA" id="ARBA00008580"/>
    </source>
</evidence>
<evidence type="ECO:0000256" key="2">
    <source>
        <dbReference type="ARBA" id="ARBA00022649"/>
    </source>
</evidence>
<accession>A0AAU7X9Y9</accession>
<dbReference type="InterPro" id="IPR010985">
    <property type="entry name" value="Ribbon_hlx_hlx"/>
</dbReference>
<proteinExistence type="inferred from homology"/>
<comment type="similarity">
    <text evidence="1">Belongs to the ParD antitoxin family.</text>
</comment>
<dbReference type="InterPro" id="IPR022789">
    <property type="entry name" value="ParD"/>
</dbReference>
<reference evidence="3" key="1">
    <citation type="submission" date="2024-06" db="EMBL/GenBank/DDBJ databases">
        <title>Methylostella associata gen. nov., sp. nov., a novel Ancalomicrobiaceae-affiliated facultatively methylotrophic bacteria that feed on methanotrophs of the genus Methylococcus.</title>
        <authorList>
            <person name="Saltykova V."/>
            <person name="Danilova O.V."/>
            <person name="Oshkin I.Y."/>
            <person name="Belova S.E."/>
            <person name="Pimenov N.V."/>
            <person name="Dedysh S.N."/>
        </authorList>
    </citation>
    <scope>NUCLEOTIDE SEQUENCE</scope>
    <source>
        <strain evidence="3">S20</strain>
    </source>
</reference>
<dbReference type="CDD" id="cd22231">
    <property type="entry name" value="RHH_NikR_HicB-like"/>
    <property type="match status" value="1"/>
</dbReference>
<dbReference type="GO" id="GO:0006355">
    <property type="term" value="P:regulation of DNA-templated transcription"/>
    <property type="evidence" value="ECO:0007669"/>
    <property type="project" value="InterPro"/>
</dbReference>
<keyword evidence="2" id="KW-1277">Toxin-antitoxin system</keyword>
<protein>
    <submittedName>
        <fullName evidence="3">Type II toxin-antitoxin system ParD family antitoxin</fullName>
    </submittedName>
</protein>
<dbReference type="RefSeq" id="WP_407049658.1">
    <property type="nucleotide sequence ID" value="NZ_CP158568.1"/>
</dbReference>
<sequence length="85" mass="9636">MNLNVSLTDELADYVKAKVESGRYTSSSEVVREALRLLERQDHLEAEKLRFLREAWAEGLASGDFRPLDLAEIGREGRSKLSERG</sequence>
<gene>
    <name evidence="3" type="ORF">ABS361_21595</name>
</gene>
<dbReference type="EMBL" id="CP158568">
    <property type="protein sequence ID" value="XBY44566.1"/>
    <property type="molecule type" value="Genomic_DNA"/>
</dbReference>
<dbReference type="Pfam" id="PF03693">
    <property type="entry name" value="ParD_antitoxin"/>
    <property type="match status" value="1"/>
</dbReference>
<dbReference type="PANTHER" id="PTHR36582:SF2">
    <property type="entry name" value="ANTITOXIN PARD"/>
    <property type="match status" value="1"/>
</dbReference>
<organism evidence="3">
    <name type="scientific">Methyloraptor flagellatus</name>
    <dbReference type="NCBI Taxonomy" id="3162530"/>
    <lineage>
        <taxon>Bacteria</taxon>
        <taxon>Pseudomonadati</taxon>
        <taxon>Pseudomonadota</taxon>
        <taxon>Alphaproteobacteria</taxon>
        <taxon>Hyphomicrobiales</taxon>
        <taxon>Ancalomicrobiaceae</taxon>
        <taxon>Methyloraptor</taxon>
    </lineage>
</organism>
<dbReference type="KEGG" id="mflg:ABS361_21595"/>